<dbReference type="OrthoDB" id="10012881at2759"/>
<dbReference type="InterPro" id="IPR043504">
    <property type="entry name" value="Peptidase_S1_PA_chymotrypsin"/>
</dbReference>
<keyword evidence="2" id="KW-0378">Hydrolase</keyword>
<evidence type="ECO:0000259" key="5">
    <source>
        <dbReference type="PROSITE" id="PS50240"/>
    </source>
</evidence>
<dbReference type="AlphaFoldDB" id="A0A2T7PVI9"/>
<dbReference type="CDD" id="cd00190">
    <property type="entry name" value="Tryp_SPc"/>
    <property type="match status" value="1"/>
</dbReference>
<dbReference type="Gene3D" id="2.40.10.10">
    <property type="entry name" value="Trypsin-like serine proteases"/>
    <property type="match status" value="1"/>
</dbReference>
<dbReference type="FunFam" id="2.40.10.10:FF:000003">
    <property type="entry name" value="Transmembrane serine protease 3"/>
    <property type="match status" value="1"/>
</dbReference>
<dbReference type="GO" id="GO:0004252">
    <property type="term" value="F:serine-type endopeptidase activity"/>
    <property type="evidence" value="ECO:0007669"/>
    <property type="project" value="InterPro"/>
</dbReference>
<dbReference type="Proteomes" id="UP000245119">
    <property type="component" value="Linkage Group LG1"/>
</dbReference>
<dbReference type="InterPro" id="IPR009003">
    <property type="entry name" value="Peptidase_S1_PA"/>
</dbReference>
<dbReference type="STRING" id="400727.A0A2T7PVI9"/>
<dbReference type="PROSITE" id="PS00134">
    <property type="entry name" value="TRYPSIN_HIS"/>
    <property type="match status" value="1"/>
</dbReference>
<evidence type="ECO:0000256" key="2">
    <source>
        <dbReference type="ARBA" id="ARBA00022801"/>
    </source>
</evidence>
<dbReference type="InterPro" id="IPR001254">
    <property type="entry name" value="Trypsin_dom"/>
</dbReference>
<evidence type="ECO:0000256" key="3">
    <source>
        <dbReference type="ARBA" id="ARBA00022825"/>
    </source>
</evidence>
<dbReference type="EMBL" id="PZQS01000001">
    <property type="protein sequence ID" value="PVD37433.1"/>
    <property type="molecule type" value="Genomic_DNA"/>
</dbReference>
<reference evidence="6 7" key="1">
    <citation type="submission" date="2018-04" db="EMBL/GenBank/DDBJ databases">
        <title>The genome of golden apple snail Pomacea canaliculata provides insight into stress tolerance and invasive adaptation.</title>
        <authorList>
            <person name="Liu C."/>
            <person name="Liu B."/>
            <person name="Ren Y."/>
            <person name="Zhang Y."/>
            <person name="Wang H."/>
            <person name="Li S."/>
            <person name="Jiang F."/>
            <person name="Yin L."/>
            <person name="Zhang G."/>
            <person name="Qian W."/>
            <person name="Fan W."/>
        </authorList>
    </citation>
    <scope>NUCLEOTIDE SEQUENCE [LARGE SCALE GENOMIC DNA]</scope>
    <source>
        <strain evidence="6">SZHN2017</strain>
        <tissue evidence="6">Muscle</tissue>
    </source>
</reference>
<dbReference type="GO" id="GO:0006508">
    <property type="term" value="P:proteolysis"/>
    <property type="evidence" value="ECO:0007669"/>
    <property type="project" value="UniProtKB-KW"/>
</dbReference>
<accession>A0A2T7PVI9</accession>
<keyword evidence="4" id="KW-1015">Disulfide bond</keyword>
<evidence type="ECO:0000256" key="4">
    <source>
        <dbReference type="ARBA" id="ARBA00023157"/>
    </source>
</evidence>
<dbReference type="InterPro" id="IPR018114">
    <property type="entry name" value="TRYPSIN_HIS"/>
</dbReference>
<evidence type="ECO:0000313" key="7">
    <source>
        <dbReference type="Proteomes" id="UP000245119"/>
    </source>
</evidence>
<dbReference type="PANTHER" id="PTHR24252">
    <property type="entry name" value="ACROSIN-RELATED"/>
    <property type="match status" value="1"/>
</dbReference>
<keyword evidence="7" id="KW-1185">Reference proteome</keyword>
<name>A0A2T7PVI9_POMCA</name>
<proteinExistence type="predicted"/>
<dbReference type="PROSITE" id="PS50240">
    <property type="entry name" value="TRYPSIN_DOM"/>
    <property type="match status" value="1"/>
</dbReference>
<sequence length="295" mass="31774">MGQSSGQSSPGGREEYLGDVSRPLSSLLTSPCGNPAASVTSASVFPRVVGGHVTSAEYFPWTVAIHDWLTNNIVCGGAILTEHLVITAAHCFHGHPQASLYYIMAGKSKLLEYESWQQMTFIDQIIMHEGFNASSYENDIALVRVKTPFTLQTPTVRPVCFPASTHTLPAGTLCYLAGFGDTLGTGTDEVLNYMRVPVIEDEVCARQDFHGVDFSPAGTFCAGYVNGGPDACTGDSGSGLVTKHTDGLFYVYGVSSWGSGCGEARRPGVYTDVLHYISWVYGKFLIFNRNLPFVG</sequence>
<dbReference type="PANTHER" id="PTHR24252:SF7">
    <property type="entry name" value="HYALIN"/>
    <property type="match status" value="1"/>
</dbReference>
<dbReference type="Pfam" id="PF00089">
    <property type="entry name" value="Trypsin"/>
    <property type="match status" value="1"/>
</dbReference>
<feature type="domain" description="Peptidase S1" evidence="5">
    <location>
        <begin position="48"/>
        <end position="285"/>
    </location>
</feature>
<dbReference type="SUPFAM" id="SSF50494">
    <property type="entry name" value="Trypsin-like serine proteases"/>
    <property type="match status" value="1"/>
</dbReference>
<comment type="caution">
    <text evidence="6">The sequence shown here is derived from an EMBL/GenBank/DDBJ whole genome shotgun (WGS) entry which is preliminary data.</text>
</comment>
<gene>
    <name evidence="6" type="ORF">C0Q70_00023</name>
</gene>
<keyword evidence="3" id="KW-0720">Serine protease</keyword>
<dbReference type="InterPro" id="IPR001314">
    <property type="entry name" value="Peptidase_S1A"/>
</dbReference>
<protein>
    <recommendedName>
        <fullName evidence="5">Peptidase S1 domain-containing protein</fullName>
    </recommendedName>
</protein>
<dbReference type="SMART" id="SM00020">
    <property type="entry name" value="Tryp_SPc"/>
    <property type="match status" value="1"/>
</dbReference>
<organism evidence="6 7">
    <name type="scientific">Pomacea canaliculata</name>
    <name type="common">Golden apple snail</name>
    <dbReference type="NCBI Taxonomy" id="400727"/>
    <lineage>
        <taxon>Eukaryota</taxon>
        <taxon>Metazoa</taxon>
        <taxon>Spiralia</taxon>
        <taxon>Lophotrochozoa</taxon>
        <taxon>Mollusca</taxon>
        <taxon>Gastropoda</taxon>
        <taxon>Caenogastropoda</taxon>
        <taxon>Architaenioglossa</taxon>
        <taxon>Ampullarioidea</taxon>
        <taxon>Ampullariidae</taxon>
        <taxon>Pomacea</taxon>
    </lineage>
</organism>
<evidence type="ECO:0000256" key="1">
    <source>
        <dbReference type="ARBA" id="ARBA00022670"/>
    </source>
</evidence>
<keyword evidence="1" id="KW-0645">Protease</keyword>
<dbReference type="PRINTS" id="PR00722">
    <property type="entry name" value="CHYMOTRYPSIN"/>
</dbReference>
<evidence type="ECO:0000313" key="6">
    <source>
        <dbReference type="EMBL" id="PVD37433.1"/>
    </source>
</evidence>